<name>A0A7Z7PMU7_9BACT</name>
<organism evidence="1 2">
    <name type="scientific">Mesotoga infera</name>
    <dbReference type="NCBI Taxonomy" id="1236046"/>
    <lineage>
        <taxon>Bacteria</taxon>
        <taxon>Thermotogati</taxon>
        <taxon>Thermotogota</taxon>
        <taxon>Thermotogae</taxon>
        <taxon>Kosmotogales</taxon>
        <taxon>Kosmotogaceae</taxon>
        <taxon>Mesotoga</taxon>
    </lineage>
</organism>
<sequence>MILNDLERRLLNQIYAKVSGREKRYLPVDVLATESGLCPEEFSKVLAFLNEEDYVEVKPFRMLRITHKGILTCEECEVPEKREIRNRVMEKIKELSQGDTEAFVIIDALAGELNLMRYELFDILNYLQGEGLVKIHSRISVSICEKALG</sequence>
<dbReference type="AlphaFoldDB" id="A0A7Z7PMU7"/>
<accession>A0A7Z7PMU7</accession>
<dbReference type="KEGG" id="minf:MESINF_0038"/>
<evidence type="ECO:0000313" key="2">
    <source>
        <dbReference type="Proteomes" id="UP000250796"/>
    </source>
</evidence>
<proteinExistence type="predicted"/>
<reference evidence="1 2" key="1">
    <citation type="submission" date="2017-01" db="EMBL/GenBank/DDBJ databases">
        <authorList>
            <person name="Erauso G."/>
        </authorList>
    </citation>
    <scope>NUCLEOTIDE SEQUENCE [LARGE SCALE GENOMIC DNA]</scope>
    <source>
        <strain evidence="1">MESINF1</strain>
    </source>
</reference>
<evidence type="ECO:0000313" key="1">
    <source>
        <dbReference type="EMBL" id="SSC11487.1"/>
    </source>
</evidence>
<protein>
    <submittedName>
        <fullName evidence="1">Uncharacterized protein</fullName>
    </submittedName>
</protein>
<gene>
    <name evidence="1" type="ORF">MESINF_0038</name>
</gene>
<dbReference type="EMBL" id="LS974202">
    <property type="protein sequence ID" value="SSC11487.1"/>
    <property type="molecule type" value="Genomic_DNA"/>
</dbReference>
<keyword evidence="2" id="KW-1185">Reference proteome</keyword>
<dbReference type="Proteomes" id="UP000250796">
    <property type="component" value="Chromosome MESINF"/>
</dbReference>